<keyword evidence="2" id="KW-1185">Reference proteome</keyword>
<proteinExistence type="predicted"/>
<gene>
    <name evidence="1" type="ORF">LCI18_000181</name>
</gene>
<evidence type="ECO:0000313" key="1">
    <source>
        <dbReference type="EMBL" id="UPK89246.1"/>
    </source>
</evidence>
<accession>A0ACD3YK19</accession>
<protein>
    <submittedName>
        <fullName evidence="1">Uncharacterized protein</fullName>
    </submittedName>
</protein>
<dbReference type="Proteomes" id="UP000830768">
    <property type="component" value="Chromosome 1"/>
</dbReference>
<sequence>MDKRTTRNINNDEKKATSSTGPQGENDCTPLNPHEWKSKELKKWEGKVDIEPKSDIYIKNGGYDAFLVVTENPVEFEPSPPHEGLGFKNKYKASRIVEMQTERAPENYEDFLPYKMFLYRGWFSSNSEEDDGQQYVYISGEGFEGFFMHIKDVYDRMRAGNEALFQADYEAWKDRKGMFPYRTWDIHGKPDDGSRKSLYNSLTAYQPEVNSKIGSEGDDKKKMEDARLRKSQLSAFSDREFFGRYWGFSMAAAKEESRKAIEAGFFISFAKCVKEKAKEKLQGKPSDDDCIRTYLLDNMVKPVLDKPTLQFKPVLKERNIMFHDEEKRHFGEDSRSRTLQDHPTGLYRVLITEEAEEGLCNTNSPLRLPQYGLYESDSEAEKMNILMDKATKEKFTEAETHIEYRSIIRHRVQRNQNKCMSIAGTPAKTVAEKVLRPPLFIIGETEWLHRSAFSYGGLWRLGNTTNMGPNSSQNVHNLILGSKETNTVMMRYEAFVKRLATNSKEKVILKTNARYKGYMQNPSEEPSWPAERKYTWLVPVLIYDLTHSLLVGQKPREIYPFHRENCMIFQVHLDRKVEDFYYGWNFFSEPVSQVFPEVLPKEPDLGFMENLKLGDNGEWETAFPLLGHQSTGKN</sequence>
<name>A0ACD3YK19_FUSSC</name>
<organism evidence="1 2">
    <name type="scientific">Fusarium solani subsp. cucurbitae</name>
    <name type="common">Neocosmosporum cucurbitae</name>
    <dbReference type="NCBI Taxonomy" id="2747967"/>
    <lineage>
        <taxon>Eukaryota</taxon>
        <taxon>Fungi</taxon>
        <taxon>Dikarya</taxon>
        <taxon>Ascomycota</taxon>
        <taxon>Pezizomycotina</taxon>
        <taxon>Sordariomycetes</taxon>
        <taxon>Hypocreomycetidae</taxon>
        <taxon>Hypocreales</taxon>
        <taxon>Nectriaceae</taxon>
        <taxon>Fusarium</taxon>
        <taxon>Fusarium solani species complex</taxon>
    </lineage>
</organism>
<dbReference type="EMBL" id="CP090030">
    <property type="protein sequence ID" value="UPK89246.1"/>
    <property type="molecule type" value="Genomic_DNA"/>
</dbReference>
<evidence type="ECO:0000313" key="2">
    <source>
        <dbReference type="Proteomes" id="UP000830768"/>
    </source>
</evidence>
<reference evidence="1" key="1">
    <citation type="submission" date="2021-11" db="EMBL/GenBank/DDBJ databases">
        <title>Fusarium solani-melongenae Genome sequencing and assembly.</title>
        <authorList>
            <person name="Xie S."/>
            <person name="Huang L."/>
            <person name="Zhang X."/>
        </authorList>
    </citation>
    <scope>NUCLEOTIDE SEQUENCE</scope>
    <source>
        <strain evidence="1">CRI 24-3</strain>
    </source>
</reference>